<keyword evidence="3" id="KW-0072">Autophagy</keyword>
<name>A0A1Y2CQ74_9FUNG</name>
<dbReference type="PANTHER" id="PTHR13292">
    <property type="entry name" value="AUTOPHAGY-RELATED PROTEIN 101"/>
    <property type="match status" value="1"/>
</dbReference>
<dbReference type="GO" id="GO:0000407">
    <property type="term" value="C:phagophore assembly site"/>
    <property type="evidence" value="ECO:0007669"/>
    <property type="project" value="TreeGrafter"/>
</dbReference>
<evidence type="ECO:0000256" key="1">
    <source>
        <dbReference type="ARBA" id="ARBA00007130"/>
    </source>
</evidence>
<accession>A0A1Y2CQ74</accession>
<evidence type="ECO:0000313" key="5">
    <source>
        <dbReference type="Proteomes" id="UP000193642"/>
    </source>
</evidence>
<dbReference type="GO" id="GO:1990316">
    <property type="term" value="C:Atg1/ULK1 kinase complex"/>
    <property type="evidence" value="ECO:0007669"/>
    <property type="project" value="TreeGrafter"/>
</dbReference>
<dbReference type="Pfam" id="PF07855">
    <property type="entry name" value="ATG101"/>
    <property type="match status" value="1"/>
</dbReference>
<comment type="similarity">
    <text evidence="1">Belongs to the ATG101 family.</text>
</comment>
<keyword evidence="5" id="KW-1185">Reference proteome</keyword>
<dbReference type="OrthoDB" id="10259639at2759"/>
<evidence type="ECO:0000256" key="2">
    <source>
        <dbReference type="ARBA" id="ARBA00018874"/>
    </source>
</evidence>
<comment type="caution">
    <text evidence="4">The sequence shown here is derived from an EMBL/GenBank/DDBJ whole genome shotgun (WGS) entry which is preliminary data.</text>
</comment>
<reference evidence="4 5" key="1">
    <citation type="submission" date="2016-07" db="EMBL/GenBank/DDBJ databases">
        <title>Pervasive Adenine N6-methylation of Active Genes in Fungi.</title>
        <authorList>
            <consortium name="DOE Joint Genome Institute"/>
            <person name="Mondo S.J."/>
            <person name="Dannebaum R.O."/>
            <person name="Kuo R.C."/>
            <person name="Labutti K."/>
            <person name="Haridas S."/>
            <person name="Kuo A."/>
            <person name="Salamov A."/>
            <person name="Ahrendt S.R."/>
            <person name="Lipzen A."/>
            <person name="Sullivan W."/>
            <person name="Andreopoulos W.B."/>
            <person name="Clum A."/>
            <person name="Lindquist E."/>
            <person name="Daum C."/>
            <person name="Ramamoorthy G.K."/>
            <person name="Gryganskyi A."/>
            <person name="Culley D."/>
            <person name="Magnuson J.K."/>
            <person name="James T.Y."/>
            <person name="O'Malley M.A."/>
            <person name="Stajich J.E."/>
            <person name="Spatafora J.W."/>
            <person name="Visel A."/>
            <person name="Grigoriev I.V."/>
        </authorList>
    </citation>
    <scope>NUCLEOTIDE SEQUENCE [LARGE SCALE GENOMIC DNA]</scope>
    <source>
        <strain evidence="4 5">JEL800</strain>
    </source>
</reference>
<dbReference type="STRING" id="329046.A0A1Y2CQ74"/>
<dbReference type="InterPro" id="IPR012445">
    <property type="entry name" value="ATG101"/>
</dbReference>
<dbReference type="AlphaFoldDB" id="A0A1Y2CQ74"/>
<proteinExistence type="inferred from homology"/>
<dbReference type="Proteomes" id="UP000193642">
    <property type="component" value="Unassembled WGS sequence"/>
</dbReference>
<sequence>MNFDLPLVSTFPLPPEKRLILFSQIKRILIDTISHWHCEVALLSTNPPPLMLPNNSNQPHNILPSQFYAYKTNRSQLGFPGSDLCEARLLSTQPLTYPELLMLQVRVDDPEIERMIDERITSFMKLLDSSTIPSSSSASSSASNSLKTGGPLSAAILKSGGQHSFILSFSERKPKKTQGWFTNEPATVPWEQWTIRLSITQSKTERDQLQAKKSIEQQLLATLLKITQLANEHKEHVPSITTQDSYPFPLQISFNNSDQSWGVGIIKTLYSSGQSIIGNK</sequence>
<organism evidence="4 5">
    <name type="scientific">Rhizoclosmatium globosum</name>
    <dbReference type="NCBI Taxonomy" id="329046"/>
    <lineage>
        <taxon>Eukaryota</taxon>
        <taxon>Fungi</taxon>
        <taxon>Fungi incertae sedis</taxon>
        <taxon>Chytridiomycota</taxon>
        <taxon>Chytridiomycota incertae sedis</taxon>
        <taxon>Chytridiomycetes</taxon>
        <taxon>Chytridiales</taxon>
        <taxon>Chytriomycetaceae</taxon>
        <taxon>Rhizoclosmatium</taxon>
    </lineage>
</organism>
<evidence type="ECO:0000313" key="4">
    <source>
        <dbReference type="EMBL" id="ORY49188.1"/>
    </source>
</evidence>
<dbReference type="EMBL" id="MCGO01000010">
    <property type="protein sequence ID" value="ORY49188.1"/>
    <property type="molecule type" value="Genomic_DNA"/>
</dbReference>
<dbReference type="GO" id="GO:0019901">
    <property type="term" value="F:protein kinase binding"/>
    <property type="evidence" value="ECO:0007669"/>
    <property type="project" value="TreeGrafter"/>
</dbReference>
<protein>
    <recommendedName>
        <fullName evidence="2">Autophagy-related protein 101</fullName>
    </recommendedName>
</protein>
<dbReference type="GO" id="GO:0000045">
    <property type="term" value="P:autophagosome assembly"/>
    <property type="evidence" value="ECO:0007669"/>
    <property type="project" value="TreeGrafter"/>
</dbReference>
<gene>
    <name evidence="4" type="ORF">BCR33DRAFT_847830</name>
</gene>
<evidence type="ECO:0000256" key="3">
    <source>
        <dbReference type="ARBA" id="ARBA00023006"/>
    </source>
</evidence>
<dbReference type="PANTHER" id="PTHR13292:SF0">
    <property type="entry name" value="AUTOPHAGY-RELATED PROTEIN 101"/>
    <property type="match status" value="1"/>
</dbReference>